<comment type="caution">
    <text evidence="1">The sequence shown here is derived from an EMBL/GenBank/DDBJ whole genome shotgun (WGS) entry which is preliminary data.</text>
</comment>
<name>A0A3M6TUH0_POCDA</name>
<proteinExistence type="predicted"/>
<evidence type="ECO:0000313" key="2">
    <source>
        <dbReference type="Proteomes" id="UP000275408"/>
    </source>
</evidence>
<evidence type="ECO:0000313" key="1">
    <source>
        <dbReference type="EMBL" id="RMX44939.1"/>
    </source>
</evidence>
<dbReference type="EMBL" id="RCHS01002921">
    <property type="protein sequence ID" value="RMX44939.1"/>
    <property type="molecule type" value="Genomic_DNA"/>
</dbReference>
<accession>A0A3M6TUH0</accession>
<protein>
    <submittedName>
        <fullName evidence="1">Uncharacterized protein</fullName>
    </submittedName>
</protein>
<sequence length="99" mass="11522">MWRNSGRTEQWWLNLFDGILPEREWKKNLRMDRAVFMSVVDELRPFLQPGRSPRGLDVLSVEKQLAMTLYFLKDQGSLMMTANAFGVQFSGALVQNRSL</sequence>
<keyword evidence="2" id="KW-1185">Reference proteome</keyword>
<dbReference type="Proteomes" id="UP000275408">
    <property type="component" value="Unassembled WGS sequence"/>
</dbReference>
<organism evidence="1 2">
    <name type="scientific">Pocillopora damicornis</name>
    <name type="common">Cauliflower coral</name>
    <name type="synonym">Millepora damicornis</name>
    <dbReference type="NCBI Taxonomy" id="46731"/>
    <lineage>
        <taxon>Eukaryota</taxon>
        <taxon>Metazoa</taxon>
        <taxon>Cnidaria</taxon>
        <taxon>Anthozoa</taxon>
        <taxon>Hexacorallia</taxon>
        <taxon>Scleractinia</taxon>
        <taxon>Astrocoeniina</taxon>
        <taxon>Pocilloporidae</taxon>
        <taxon>Pocillopora</taxon>
    </lineage>
</organism>
<dbReference type="AlphaFoldDB" id="A0A3M6TUH0"/>
<reference evidence="1 2" key="1">
    <citation type="journal article" date="2018" name="Sci. Rep.">
        <title>Comparative analysis of the Pocillopora damicornis genome highlights role of immune system in coral evolution.</title>
        <authorList>
            <person name="Cunning R."/>
            <person name="Bay R.A."/>
            <person name="Gillette P."/>
            <person name="Baker A.C."/>
            <person name="Traylor-Knowles N."/>
        </authorList>
    </citation>
    <scope>NUCLEOTIDE SEQUENCE [LARGE SCALE GENOMIC DNA]</scope>
    <source>
        <strain evidence="1">RSMAS</strain>
        <tissue evidence="1">Whole animal</tissue>
    </source>
</reference>
<gene>
    <name evidence="1" type="ORF">pdam_00017092</name>
</gene>